<name>A0A9P6FIK9_9FUNG</name>
<accession>A0A9P6FIK9</accession>
<dbReference type="OrthoDB" id="2437002at2759"/>
<feature type="region of interest" description="Disordered" evidence="1">
    <location>
        <begin position="1"/>
        <end position="26"/>
    </location>
</feature>
<proteinExistence type="predicted"/>
<protein>
    <submittedName>
        <fullName evidence="2">Uncharacterized protein</fullName>
    </submittedName>
</protein>
<sequence>MTRNPSKDLWSGSQPLSVSIPASSSSSTEALAVSSFSETAMVDNASASIDEVVDLLDVKGPVTEAGSSTRTTTTSTLVSSLLASTSISSLSSASDSWISSGDHGVVEAHSQESLLSDSASDVDKGSLYSRRKVTQVPIQWRRDFLELRLDQSRVRREFLRALREECPGVQYKVREVRWQA</sequence>
<feature type="compositionally biased region" description="Low complexity" evidence="1">
    <location>
        <begin position="13"/>
        <end position="26"/>
    </location>
</feature>
<comment type="caution">
    <text evidence="2">The sequence shown here is derived from an EMBL/GenBank/DDBJ whole genome shotgun (WGS) entry which is preliminary data.</text>
</comment>
<reference evidence="2" key="1">
    <citation type="journal article" date="2020" name="Fungal Divers.">
        <title>Resolving the Mortierellaceae phylogeny through synthesis of multi-gene phylogenetics and phylogenomics.</title>
        <authorList>
            <person name="Vandepol N."/>
            <person name="Liber J."/>
            <person name="Desiro A."/>
            <person name="Na H."/>
            <person name="Kennedy M."/>
            <person name="Barry K."/>
            <person name="Grigoriev I.V."/>
            <person name="Miller A.N."/>
            <person name="O'Donnell K."/>
            <person name="Stajich J.E."/>
            <person name="Bonito G."/>
        </authorList>
    </citation>
    <scope>NUCLEOTIDE SEQUENCE</scope>
    <source>
        <strain evidence="2">KOD1015</strain>
    </source>
</reference>
<keyword evidence="3" id="KW-1185">Reference proteome</keyword>
<gene>
    <name evidence="2" type="ORF">BGW38_009429</name>
</gene>
<organism evidence="2 3">
    <name type="scientific">Lunasporangiospora selenospora</name>
    <dbReference type="NCBI Taxonomy" id="979761"/>
    <lineage>
        <taxon>Eukaryota</taxon>
        <taxon>Fungi</taxon>
        <taxon>Fungi incertae sedis</taxon>
        <taxon>Mucoromycota</taxon>
        <taxon>Mortierellomycotina</taxon>
        <taxon>Mortierellomycetes</taxon>
        <taxon>Mortierellales</taxon>
        <taxon>Mortierellaceae</taxon>
        <taxon>Lunasporangiospora</taxon>
    </lineage>
</organism>
<evidence type="ECO:0000313" key="2">
    <source>
        <dbReference type="EMBL" id="KAF9552965.1"/>
    </source>
</evidence>
<feature type="non-terminal residue" evidence="2">
    <location>
        <position position="180"/>
    </location>
</feature>
<evidence type="ECO:0000313" key="3">
    <source>
        <dbReference type="Proteomes" id="UP000780801"/>
    </source>
</evidence>
<dbReference type="EMBL" id="JAABOA010006934">
    <property type="protein sequence ID" value="KAF9552965.1"/>
    <property type="molecule type" value="Genomic_DNA"/>
</dbReference>
<evidence type="ECO:0000256" key="1">
    <source>
        <dbReference type="SAM" id="MobiDB-lite"/>
    </source>
</evidence>
<dbReference type="AlphaFoldDB" id="A0A9P6FIK9"/>
<dbReference type="Proteomes" id="UP000780801">
    <property type="component" value="Unassembled WGS sequence"/>
</dbReference>